<dbReference type="NCBIfam" id="TIGR01141">
    <property type="entry name" value="hisC"/>
    <property type="match status" value="1"/>
</dbReference>
<proteinExistence type="inferred from homology"/>
<dbReference type="InterPro" id="IPR005861">
    <property type="entry name" value="HisP_aminotrans"/>
</dbReference>
<keyword evidence="4 8" id="KW-0032">Aminotransferase</keyword>
<dbReference type="InterPro" id="IPR015424">
    <property type="entry name" value="PyrdxlP-dep_Trfase"/>
</dbReference>
<feature type="domain" description="Aminotransferase class I/classII large" evidence="9">
    <location>
        <begin position="26"/>
        <end position="346"/>
    </location>
</feature>
<evidence type="ECO:0000313" key="11">
    <source>
        <dbReference type="Proteomes" id="UP000633365"/>
    </source>
</evidence>
<evidence type="ECO:0000256" key="1">
    <source>
        <dbReference type="ARBA" id="ARBA00001933"/>
    </source>
</evidence>
<dbReference type="PROSITE" id="PS00599">
    <property type="entry name" value="AA_TRANSFER_CLASS_2"/>
    <property type="match status" value="1"/>
</dbReference>
<evidence type="ECO:0000256" key="5">
    <source>
        <dbReference type="ARBA" id="ARBA00022679"/>
    </source>
</evidence>
<dbReference type="Proteomes" id="UP000633365">
    <property type="component" value="Unassembled WGS sequence"/>
</dbReference>
<dbReference type="Gene3D" id="3.40.640.10">
    <property type="entry name" value="Type I PLP-dependent aspartate aminotransferase-like (Major domain)"/>
    <property type="match status" value="1"/>
</dbReference>
<dbReference type="PANTHER" id="PTHR43643">
    <property type="entry name" value="HISTIDINOL-PHOSPHATE AMINOTRANSFERASE 2"/>
    <property type="match status" value="1"/>
</dbReference>
<evidence type="ECO:0000256" key="4">
    <source>
        <dbReference type="ARBA" id="ARBA00022576"/>
    </source>
</evidence>
<feature type="modified residue" description="N6-(pyridoxal phosphate)lysine" evidence="8">
    <location>
        <position position="209"/>
    </location>
</feature>
<reference evidence="10" key="1">
    <citation type="submission" date="2021-01" db="EMBL/GenBank/DDBJ databases">
        <title>Genome public.</title>
        <authorList>
            <person name="Liu C."/>
            <person name="Sun Q."/>
        </authorList>
    </citation>
    <scope>NUCLEOTIDE SEQUENCE</scope>
    <source>
        <strain evidence="10">M6</strain>
    </source>
</reference>
<evidence type="ECO:0000256" key="2">
    <source>
        <dbReference type="ARBA" id="ARBA00005011"/>
    </source>
</evidence>
<comment type="catalytic activity">
    <reaction evidence="7 8">
        <text>L-histidinol phosphate + 2-oxoglutarate = 3-(imidazol-4-yl)-2-oxopropyl phosphate + L-glutamate</text>
        <dbReference type="Rhea" id="RHEA:23744"/>
        <dbReference type="ChEBI" id="CHEBI:16810"/>
        <dbReference type="ChEBI" id="CHEBI:29985"/>
        <dbReference type="ChEBI" id="CHEBI:57766"/>
        <dbReference type="ChEBI" id="CHEBI:57980"/>
        <dbReference type="EC" id="2.6.1.9"/>
    </reaction>
</comment>
<keyword evidence="5 8" id="KW-0808">Transferase</keyword>
<evidence type="ECO:0000256" key="8">
    <source>
        <dbReference type="HAMAP-Rule" id="MF_01023"/>
    </source>
</evidence>
<dbReference type="GO" id="GO:0004400">
    <property type="term" value="F:histidinol-phosphate transaminase activity"/>
    <property type="evidence" value="ECO:0007669"/>
    <property type="project" value="UniProtKB-UniRule"/>
</dbReference>
<comment type="similarity">
    <text evidence="8">Belongs to the class-II pyridoxal-phosphate-dependent aminotransferase family. Histidinol-phosphate aminotransferase subfamily.</text>
</comment>
<name>A0A934WR93_9FIRM</name>
<keyword evidence="8" id="KW-0028">Amino-acid biosynthesis</keyword>
<dbReference type="HAMAP" id="MF_01023">
    <property type="entry name" value="HisC_aminotrans_2"/>
    <property type="match status" value="1"/>
</dbReference>
<evidence type="ECO:0000259" key="9">
    <source>
        <dbReference type="Pfam" id="PF00155"/>
    </source>
</evidence>
<dbReference type="EMBL" id="JAEQMG010000040">
    <property type="protein sequence ID" value="MBK6087695.1"/>
    <property type="molecule type" value="Genomic_DNA"/>
</dbReference>
<comment type="caution">
    <text evidence="10">The sequence shown here is derived from an EMBL/GenBank/DDBJ whole genome shotgun (WGS) entry which is preliminary data.</text>
</comment>
<dbReference type="RefSeq" id="WP_201426993.1">
    <property type="nucleotide sequence ID" value="NZ_JAEQMG010000040.1"/>
</dbReference>
<dbReference type="InterPro" id="IPR001917">
    <property type="entry name" value="Aminotrans_II_pyridoxalP_BS"/>
</dbReference>
<evidence type="ECO:0000313" key="10">
    <source>
        <dbReference type="EMBL" id="MBK6087695.1"/>
    </source>
</evidence>
<dbReference type="InterPro" id="IPR015422">
    <property type="entry name" value="PyrdxlP-dep_Trfase_small"/>
</dbReference>
<dbReference type="GO" id="GO:0000105">
    <property type="term" value="P:L-histidine biosynthetic process"/>
    <property type="evidence" value="ECO:0007669"/>
    <property type="project" value="UniProtKB-UniRule"/>
</dbReference>
<organism evidence="10 11">
    <name type="scientific">Ruminococcus difficilis</name>
    <dbReference type="NCBI Taxonomy" id="2763069"/>
    <lineage>
        <taxon>Bacteria</taxon>
        <taxon>Bacillati</taxon>
        <taxon>Bacillota</taxon>
        <taxon>Clostridia</taxon>
        <taxon>Eubacteriales</taxon>
        <taxon>Oscillospiraceae</taxon>
        <taxon>Ruminococcus</taxon>
    </lineage>
</organism>
<evidence type="ECO:0000256" key="7">
    <source>
        <dbReference type="ARBA" id="ARBA00047481"/>
    </source>
</evidence>
<accession>A0A934WR93</accession>
<comment type="subunit">
    <text evidence="3 8">Homodimer.</text>
</comment>
<sequence length="354" mass="39569">MSRFFSQKYNHLEAYTPGEQPKDMQYVKLNTNESPFPPSEKALKYAAQAAERLQLYCDPDCTVLTREFCKLYGLEKDEVLFTNGSDDALNFAFMAFCDDDHPAAFPDITYGFYPVFAALNRVPYTEIPLKEDFTINVDDYCGINKTVFIANPNAPTGIPLSLSDIEKILKTNPDNVVIVDEAYVDFGTDSAVGLIHTYDNLLVTQTFSKSRSLAGGRLGMAMGNRSLIQDLNTIKYSTNPYNVNSMTQAAGVGTILDDDYAKKNCATIAENRAYLTAELEKLGFVHTPSTANFVFAKHPELDGGGLYAALKERGVLIRHFTKERIKDYNRITVGTKEQIDILLKTIREIMEETA</sequence>
<comment type="cofactor">
    <cofactor evidence="1 8">
        <name>pyridoxal 5'-phosphate</name>
        <dbReference type="ChEBI" id="CHEBI:597326"/>
    </cofactor>
</comment>
<keyword evidence="11" id="KW-1185">Reference proteome</keyword>
<dbReference type="Pfam" id="PF00155">
    <property type="entry name" value="Aminotran_1_2"/>
    <property type="match status" value="1"/>
</dbReference>
<keyword evidence="8" id="KW-0368">Histidine biosynthesis</keyword>
<dbReference type="CDD" id="cd00609">
    <property type="entry name" value="AAT_like"/>
    <property type="match status" value="1"/>
</dbReference>
<dbReference type="GO" id="GO:0030170">
    <property type="term" value="F:pyridoxal phosphate binding"/>
    <property type="evidence" value="ECO:0007669"/>
    <property type="project" value="InterPro"/>
</dbReference>
<evidence type="ECO:0000256" key="6">
    <source>
        <dbReference type="ARBA" id="ARBA00022898"/>
    </source>
</evidence>
<dbReference type="InterPro" id="IPR004839">
    <property type="entry name" value="Aminotransferase_I/II_large"/>
</dbReference>
<comment type="pathway">
    <text evidence="2 8">Amino-acid biosynthesis; L-histidine biosynthesis; L-histidine from 5-phospho-alpha-D-ribose 1-diphosphate: step 7/9.</text>
</comment>
<dbReference type="Gene3D" id="3.90.1150.10">
    <property type="entry name" value="Aspartate Aminotransferase, domain 1"/>
    <property type="match status" value="1"/>
</dbReference>
<dbReference type="InterPro" id="IPR015421">
    <property type="entry name" value="PyrdxlP-dep_Trfase_major"/>
</dbReference>
<keyword evidence="6 8" id="KW-0663">Pyridoxal phosphate</keyword>
<evidence type="ECO:0000256" key="3">
    <source>
        <dbReference type="ARBA" id="ARBA00011738"/>
    </source>
</evidence>
<dbReference type="PANTHER" id="PTHR43643:SF3">
    <property type="entry name" value="HISTIDINOL-PHOSPHATE AMINOTRANSFERASE"/>
    <property type="match status" value="1"/>
</dbReference>
<dbReference type="AlphaFoldDB" id="A0A934WR93"/>
<dbReference type="SUPFAM" id="SSF53383">
    <property type="entry name" value="PLP-dependent transferases"/>
    <property type="match status" value="1"/>
</dbReference>
<protein>
    <recommendedName>
        <fullName evidence="8">Histidinol-phosphate aminotransferase</fullName>
        <ecNumber evidence="8">2.6.1.9</ecNumber>
    </recommendedName>
    <alternativeName>
        <fullName evidence="8">Imidazole acetol-phosphate transaminase</fullName>
    </alternativeName>
</protein>
<gene>
    <name evidence="8" type="primary">hisC</name>
    <name evidence="10" type="ORF">JKK62_03345</name>
</gene>
<dbReference type="EC" id="2.6.1.9" evidence="8"/>
<dbReference type="InterPro" id="IPR050106">
    <property type="entry name" value="HistidinolP_aminotransfase"/>
</dbReference>